<comment type="cofactor">
    <cofactor evidence="1">
        <name>Fe(2+)</name>
        <dbReference type="ChEBI" id="CHEBI:29033"/>
    </cofactor>
</comment>
<dbReference type="PANTHER" id="PTHR19353:SF19">
    <property type="entry name" value="DELTA(5) FATTY ACID DESATURASE C-RELATED"/>
    <property type="match status" value="1"/>
</dbReference>
<feature type="transmembrane region" description="Helical" evidence="4">
    <location>
        <begin position="56"/>
        <end position="74"/>
    </location>
</feature>
<dbReference type="Pfam" id="PF00487">
    <property type="entry name" value="FA_desaturase"/>
    <property type="match status" value="1"/>
</dbReference>
<proteinExistence type="inferred from homology"/>
<evidence type="ECO:0000256" key="2">
    <source>
        <dbReference type="ARBA" id="ARBA00008749"/>
    </source>
</evidence>
<keyword evidence="7" id="KW-1185">Reference proteome</keyword>
<dbReference type="EMBL" id="JBHZOL010000075">
    <property type="protein sequence ID" value="MFE4107000.1"/>
    <property type="molecule type" value="Genomic_DNA"/>
</dbReference>
<keyword evidence="4" id="KW-0472">Membrane</keyword>
<name>A0ABW6IFN3_9CYAN</name>
<dbReference type="InterPro" id="IPR012171">
    <property type="entry name" value="Fatty_acid_desaturase"/>
</dbReference>
<reference evidence="6 7" key="1">
    <citation type="submission" date="2024-10" db="EMBL/GenBank/DDBJ databases">
        <authorList>
            <person name="Ratan Roy A."/>
            <person name="Morales Sandoval P.H."/>
            <person name="De Los Santos Villalobos S."/>
            <person name="Chakraborty S."/>
            <person name="Mukherjee J."/>
        </authorList>
    </citation>
    <scope>NUCLEOTIDE SEQUENCE [LARGE SCALE GENOMIC DNA]</scope>
    <source>
        <strain evidence="6 7">S1</strain>
    </source>
</reference>
<comment type="caution">
    <text evidence="6">The sequence shown here is derived from an EMBL/GenBank/DDBJ whole genome shotgun (WGS) entry which is preliminary data.</text>
</comment>
<feature type="transmembrane region" description="Helical" evidence="4">
    <location>
        <begin position="31"/>
        <end position="50"/>
    </location>
</feature>
<feature type="domain" description="Fatty acid desaturase" evidence="5">
    <location>
        <begin position="53"/>
        <end position="303"/>
    </location>
</feature>
<evidence type="ECO:0000313" key="6">
    <source>
        <dbReference type="EMBL" id="MFE4107000.1"/>
    </source>
</evidence>
<evidence type="ECO:0000259" key="5">
    <source>
        <dbReference type="Pfam" id="PF00487"/>
    </source>
</evidence>
<organism evidence="6 7">
    <name type="scientific">Almyronema epifaneia S1</name>
    <dbReference type="NCBI Taxonomy" id="2991925"/>
    <lineage>
        <taxon>Bacteria</taxon>
        <taxon>Bacillati</taxon>
        <taxon>Cyanobacteriota</taxon>
        <taxon>Cyanophyceae</taxon>
        <taxon>Nodosilineales</taxon>
        <taxon>Nodosilineaceae</taxon>
        <taxon>Almyronema</taxon>
        <taxon>Almyronema epifaneia</taxon>
    </lineage>
</organism>
<dbReference type="RefSeq" id="WP_377965294.1">
    <property type="nucleotide sequence ID" value="NZ_JBHZOL010000075.1"/>
</dbReference>
<comment type="similarity">
    <text evidence="2">Belongs to the fatty acid desaturase type 2 family.</text>
</comment>
<evidence type="ECO:0000256" key="3">
    <source>
        <dbReference type="ARBA" id="ARBA00023004"/>
    </source>
</evidence>
<accession>A0ABW6IFN3</accession>
<dbReference type="InterPro" id="IPR005804">
    <property type="entry name" value="FA_desaturase_dom"/>
</dbReference>
<dbReference type="Proteomes" id="UP001600165">
    <property type="component" value="Unassembled WGS sequence"/>
</dbReference>
<evidence type="ECO:0000313" key="7">
    <source>
        <dbReference type="Proteomes" id="UP001600165"/>
    </source>
</evidence>
<keyword evidence="4" id="KW-0812">Transmembrane</keyword>
<evidence type="ECO:0000256" key="1">
    <source>
        <dbReference type="ARBA" id="ARBA00001954"/>
    </source>
</evidence>
<dbReference type="PANTHER" id="PTHR19353">
    <property type="entry name" value="FATTY ACID DESATURASE 2"/>
    <property type="match status" value="1"/>
</dbReference>
<evidence type="ECO:0000256" key="4">
    <source>
        <dbReference type="SAM" id="Phobius"/>
    </source>
</evidence>
<gene>
    <name evidence="6" type="ORF">ACFVKH_11965</name>
</gene>
<protein>
    <submittedName>
        <fullName evidence="6">Fatty acid desaturase family protein</fullName>
    </submittedName>
</protein>
<sequence length="352" mass="40493">MHRPVLQLQSLKRDLQAATADCYQLNPSVGLWRFGSLGLLLLCFMSLAWLSQSWVAFVGLTAIAGLFYAFLLICTHDMMHHTLTGWDGFETVIPRLLSWPMLWPYGLYAELHRLHHGWNGINLQDPERVQWTDLEYQAAAPWQRWYVRHQWPVDLLGLGGLGMIVKTLSKAWLLRAVNPRLKRQLLVDSVGIGWTQIALLSLVWHYQVLLQYLVFWLVLERVIGFVAQTRDHLEHYGLWQQAGSYQLTQLYACRNLKAPAWVSWLMGGLNYHAVHHAFPDIPFNQLPRAFAQVQQVLQQHQLPPMSMGEGYFQETLWFLQHPALIDESNRATATGRYPKNTPAIAALPTKIA</sequence>
<keyword evidence="4" id="KW-1133">Transmembrane helix</keyword>
<keyword evidence="3" id="KW-0408">Iron</keyword>